<dbReference type="OrthoDB" id="9786548at2"/>
<evidence type="ECO:0000313" key="4">
    <source>
        <dbReference type="Proteomes" id="UP000249254"/>
    </source>
</evidence>
<dbReference type="GO" id="GO:0000160">
    <property type="term" value="P:phosphorelay signal transduction system"/>
    <property type="evidence" value="ECO:0007669"/>
    <property type="project" value="InterPro"/>
</dbReference>
<protein>
    <recommendedName>
        <fullName evidence="2">Response regulatory domain-containing protein</fullName>
    </recommendedName>
</protein>
<dbReference type="InterPro" id="IPR052048">
    <property type="entry name" value="ST_Response_Regulator"/>
</dbReference>
<comment type="caution">
    <text evidence="3">The sequence shown here is derived from an EMBL/GenBank/DDBJ whole genome shotgun (WGS) entry which is preliminary data.</text>
</comment>
<reference evidence="4" key="1">
    <citation type="submission" date="2018-05" db="EMBL/GenBank/DDBJ databases">
        <authorList>
            <person name="Li X."/>
        </authorList>
    </citation>
    <scope>NUCLEOTIDE SEQUENCE [LARGE SCALE GENOMIC DNA]</scope>
    <source>
        <strain evidence="4">LX32</strain>
    </source>
</reference>
<dbReference type="SMART" id="SM00448">
    <property type="entry name" value="REC"/>
    <property type="match status" value="1"/>
</dbReference>
<organism evidence="3 4">
    <name type="scientific">Phenylobacterium soli</name>
    <dbReference type="NCBI Taxonomy" id="2170551"/>
    <lineage>
        <taxon>Bacteria</taxon>
        <taxon>Pseudomonadati</taxon>
        <taxon>Pseudomonadota</taxon>
        <taxon>Alphaproteobacteria</taxon>
        <taxon>Caulobacterales</taxon>
        <taxon>Caulobacteraceae</taxon>
        <taxon>Phenylobacterium</taxon>
    </lineage>
</organism>
<dbReference type="InterPro" id="IPR001789">
    <property type="entry name" value="Sig_transdc_resp-reg_receiver"/>
</dbReference>
<dbReference type="PROSITE" id="PS50110">
    <property type="entry name" value="RESPONSE_REGULATORY"/>
    <property type="match status" value="1"/>
</dbReference>
<dbReference type="PANTHER" id="PTHR43228:SF1">
    <property type="entry name" value="TWO-COMPONENT RESPONSE REGULATOR ARR22"/>
    <property type="match status" value="1"/>
</dbReference>
<keyword evidence="1" id="KW-0597">Phosphoprotein</keyword>
<evidence type="ECO:0000313" key="3">
    <source>
        <dbReference type="EMBL" id="RAK51139.1"/>
    </source>
</evidence>
<accession>A0A328A9D8</accession>
<feature type="domain" description="Response regulatory" evidence="2">
    <location>
        <begin position="21"/>
        <end position="145"/>
    </location>
</feature>
<feature type="modified residue" description="4-aspartylphosphate" evidence="1">
    <location>
        <position position="71"/>
    </location>
</feature>
<dbReference type="Pfam" id="PF00072">
    <property type="entry name" value="Response_reg"/>
    <property type="match status" value="1"/>
</dbReference>
<evidence type="ECO:0000256" key="1">
    <source>
        <dbReference type="PROSITE-ProRule" id="PRU00169"/>
    </source>
</evidence>
<dbReference type="InterPro" id="IPR011006">
    <property type="entry name" value="CheY-like_superfamily"/>
</dbReference>
<dbReference type="EMBL" id="QFYQ01000003">
    <property type="protein sequence ID" value="RAK51139.1"/>
    <property type="molecule type" value="Genomic_DNA"/>
</dbReference>
<dbReference type="AlphaFoldDB" id="A0A328A9D8"/>
<dbReference type="PANTHER" id="PTHR43228">
    <property type="entry name" value="TWO-COMPONENT RESPONSE REGULATOR"/>
    <property type="match status" value="1"/>
</dbReference>
<gene>
    <name evidence="3" type="ORF">DJ017_19440</name>
</gene>
<name>A0A328A9D8_9CAUL</name>
<dbReference type="SUPFAM" id="SSF52172">
    <property type="entry name" value="CheY-like"/>
    <property type="match status" value="1"/>
</dbReference>
<dbReference type="Proteomes" id="UP000249254">
    <property type="component" value="Unassembled WGS sequence"/>
</dbReference>
<dbReference type="Gene3D" id="3.40.50.2300">
    <property type="match status" value="1"/>
</dbReference>
<proteinExistence type="predicted"/>
<evidence type="ECO:0000259" key="2">
    <source>
        <dbReference type="PROSITE" id="PS50110"/>
    </source>
</evidence>
<dbReference type="RefSeq" id="WP_111530574.1">
    <property type="nucleotide sequence ID" value="NZ_JBHRSG010000003.1"/>
</dbReference>
<keyword evidence="4" id="KW-1185">Reference proteome</keyword>
<sequence length="305" mass="33703">MAPSRTLPSTSLRPADLGGLKVLVADDHAVTARLIFDVLRAAGVGQVERAGDGLRARELLKAWDPHILFTDWKMPLMDGLELTRSIRRAAVVRDRMVPNPRLPVIMLTAARSQGEVELARRAGVNEFVIKPFTPASVISRIQLVLTRPRDFIVSDKYIGPDRRRRVEISYSGPLRRAGDPAEVVDRGERDATRETIGVELEALRRLIRTRGGMDRETLQMTHRVMQHTRFRARQVRDPMVEKVAQSMLDYADAMGGAAACDPAVLEVHFDAIGALLGAPQGDAALAARVMRDLQRAVKKKLASAA</sequence>